<dbReference type="AlphaFoldDB" id="A0A1M2VHZ2"/>
<gene>
    <name evidence="2" type="ORF">TRAPUB_1945</name>
</gene>
<evidence type="ECO:0000259" key="1">
    <source>
        <dbReference type="Pfam" id="PF12697"/>
    </source>
</evidence>
<dbReference type="Pfam" id="PF12697">
    <property type="entry name" value="Abhydrolase_6"/>
    <property type="match status" value="1"/>
</dbReference>
<feature type="domain" description="AB hydrolase-1" evidence="1">
    <location>
        <begin position="6"/>
        <end position="339"/>
    </location>
</feature>
<dbReference type="InterPro" id="IPR000073">
    <property type="entry name" value="AB_hydrolase_1"/>
</dbReference>
<dbReference type="Proteomes" id="UP000184267">
    <property type="component" value="Unassembled WGS sequence"/>
</dbReference>
<accession>A0A1M2VHZ2</accession>
<dbReference type="Gene3D" id="3.40.50.1820">
    <property type="entry name" value="alpha/beta hydrolase"/>
    <property type="match status" value="1"/>
</dbReference>
<sequence length="349" mass="38281">MNYTTVVILHGYAYHSGIFAKLLPLAPAYNARVILVNRRDYPGSASFTETELALLPSQPPGPTEDADALAAAKEKIQAFMKAQAREVYEFLEILVESGDVPVADHENNTGGIVIAGWSMGAGWMTAWLAHAPSFPTCEVNLAHYMQRVVFLDPPFRLLGYPNPDNRLYNPLFDTELLPEEREDVFAKWVSGYFEHGDTVETLALKTPLPEPPSTLLTLTAEDVDRVLCLPPGAPGGSEALLLHGGIAVGLWKDLREAALALPSSDKVHGVSNGDAWREVEVRNVTCERSVCDCIFAGMCLREEVEAAKAKGCPTRDVRFVLIKGANHFVQWDEPELVLRALVGDEDVVE</sequence>
<organism evidence="2 3">
    <name type="scientific">Trametes pubescens</name>
    <name type="common">White-rot fungus</name>
    <dbReference type="NCBI Taxonomy" id="154538"/>
    <lineage>
        <taxon>Eukaryota</taxon>
        <taxon>Fungi</taxon>
        <taxon>Dikarya</taxon>
        <taxon>Basidiomycota</taxon>
        <taxon>Agaricomycotina</taxon>
        <taxon>Agaricomycetes</taxon>
        <taxon>Polyporales</taxon>
        <taxon>Polyporaceae</taxon>
        <taxon>Trametes</taxon>
    </lineage>
</organism>
<dbReference type="OrthoDB" id="3466517at2759"/>
<name>A0A1M2VHZ2_TRAPU</name>
<reference evidence="2 3" key="1">
    <citation type="submission" date="2016-10" db="EMBL/GenBank/DDBJ databases">
        <title>Genome sequence of the basidiomycete white-rot fungus Trametes pubescens.</title>
        <authorList>
            <person name="Makela M.R."/>
            <person name="Granchi Z."/>
            <person name="Peng M."/>
            <person name="De Vries R.P."/>
            <person name="Grigoriev I."/>
            <person name="Riley R."/>
            <person name="Hilden K."/>
        </authorList>
    </citation>
    <scope>NUCLEOTIDE SEQUENCE [LARGE SCALE GENOMIC DNA]</scope>
    <source>
        <strain evidence="2 3">FBCC735</strain>
    </source>
</reference>
<dbReference type="InterPro" id="IPR029058">
    <property type="entry name" value="AB_hydrolase_fold"/>
</dbReference>
<protein>
    <recommendedName>
        <fullName evidence="1">AB hydrolase-1 domain-containing protein</fullName>
    </recommendedName>
</protein>
<evidence type="ECO:0000313" key="2">
    <source>
        <dbReference type="EMBL" id="OJT07215.1"/>
    </source>
</evidence>
<keyword evidence="3" id="KW-1185">Reference proteome</keyword>
<evidence type="ECO:0000313" key="3">
    <source>
        <dbReference type="Proteomes" id="UP000184267"/>
    </source>
</evidence>
<dbReference type="OMA" id="AYHSGIF"/>
<dbReference type="SUPFAM" id="SSF53474">
    <property type="entry name" value="alpha/beta-Hydrolases"/>
    <property type="match status" value="1"/>
</dbReference>
<comment type="caution">
    <text evidence="2">The sequence shown here is derived from an EMBL/GenBank/DDBJ whole genome shotgun (WGS) entry which is preliminary data.</text>
</comment>
<dbReference type="EMBL" id="MNAD01001209">
    <property type="protein sequence ID" value="OJT07215.1"/>
    <property type="molecule type" value="Genomic_DNA"/>
</dbReference>
<proteinExistence type="predicted"/>